<gene>
    <name evidence="1" type="ORF">SAMN05421877_11556</name>
</gene>
<sequence length="376" mass="43378">MRMKSIQFLLFFVILFMFTACNSSKKSFSWDKEVAELTGKDLEEWLRKAPFSNEITKTDKDEFVVTNAKQVFPFIAGYYSPIQEINQMKDVEDTVIYDHAEIIYKDPTWGDLFLTATLLHNDEEVYLSESYSESGDALFGGTDALFDSYSAYLHETAVKAKHPTYKTGVYWADAADKSFLLGFYQKGQLLFEVAVPIKGSDTLATFNKLLEVKKSLGLQIPEWDKASFADLQVVETPSTFWKDPYYGLYLGEHLIDEVYLKVKDTPLTLQKTPVKGDYYFTYNSGKGKVELYTQLKPTDQQEPEFNKDHDKLPMYQNLAHKIYFDEKKNGAQVEGIAKVYFKNNKFLEISYQYPEGDEEAKKVIHGVLKYVKLLKF</sequence>
<name>A0A1H6CG86_9SPHI</name>
<dbReference type="EMBL" id="FNUT01000015">
    <property type="protein sequence ID" value="SEG71898.1"/>
    <property type="molecule type" value="Genomic_DNA"/>
</dbReference>
<accession>A0A1H6CG86</accession>
<organism evidence="1 2">
    <name type="scientific">Sphingobacterium lactis</name>
    <dbReference type="NCBI Taxonomy" id="797291"/>
    <lineage>
        <taxon>Bacteria</taxon>
        <taxon>Pseudomonadati</taxon>
        <taxon>Bacteroidota</taxon>
        <taxon>Sphingobacteriia</taxon>
        <taxon>Sphingobacteriales</taxon>
        <taxon>Sphingobacteriaceae</taxon>
        <taxon>Sphingobacterium</taxon>
    </lineage>
</organism>
<dbReference type="Proteomes" id="UP000236731">
    <property type="component" value="Unassembled WGS sequence"/>
</dbReference>
<dbReference type="AlphaFoldDB" id="A0A1H6CG86"/>
<evidence type="ECO:0000313" key="1">
    <source>
        <dbReference type="EMBL" id="SEG71898.1"/>
    </source>
</evidence>
<protein>
    <submittedName>
        <fullName evidence="1">Uncharacterized protein</fullName>
    </submittedName>
</protein>
<proteinExistence type="predicted"/>
<evidence type="ECO:0000313" key="2">
    <source>
        <dbReference type="Proteomes" id="UP000236731"/>
    </source>
</evidence>
<dbReference type="PROSITE" id="PS51257">
    <property type="entry name" value="PROKAR_LIPOPROTEIN"/>
    <property type="match status" value="1"/>
</dbReference>
<keyword evidence="2" id="KW-1185">Reference proteome</keyword>
<reference evidence="2" key="1">
    <citation type="submission" date="2016-10" db="EMBL/GenBank/DDBJ databases">
        <authorList>
            <person name="Varghese N."/>
            <person name="Submissions S."/>
        </authorList>
    </citation>
    <scope>NUCLEOTIDE SEQUENCE [LARGE SCALE GENOMIC DNA]</scope>
    <source>
        <strain evidence="2">DSM 22361</strain>
    </source>
</reference>